<sequence length="84" mass="9062">MLPCSRPSIVSLSSLNSRRATPQYLALPCASSSLPPFLLFSSSLSYHVNTYPNVLSAVISWMSLETSKKCAKVHCNLSGRCPAS</sequence>
<accession>A0A2T4CCI7</accession>
<protein>
    <submittedName>
        <fullName evidence="1">Uncharacterized protein</fullName>
    </submittedName>
</protein>
<gene>
    <name evidence="1" type="ORF">M440DRAFT_1165550</name>
</gene>
<proteinExistence type="predicted"/>
<evidence type="ECO:0000313" key="2">
    <source>
        <dbReference type="Proteomes" id="UP000240760"/>
    </source>
</evidence>
<organism evidence="1 2">
    <name type="scientific">Trichoderma longibrachiatum ATCC 18648</name>
    <dbReference type="NCBI Taxonomy" id="983965"/>
    <lineage>
        <taxon>Eukaryota</taxon>
        <taxon>Fungi</taxon>
        <taxon>Dikarya</taxon>
        <taxon>Ascomycota</taxon>
        <taxon>Pezizomycotina</taxon>
        <taxon>Sordariomycetes</taxon>
        <taxon>Hypocreomycetidae</taxon>
        <taxon>Hypocreales</taxon>
        <taxon>Hypocreaceae</taxon>
        <taxon>Trichoderma</taxon>
    </lineage>
</organism>
<evidence type="ECO:0000313" key="1">
    <source>
        <dbReference type="EMBL" id="PTB79291.1"/>
    </source>
</evidence>
<name>A0A2T4CCI7_TRILO</name>
<dbReference type="EMBL" id="KZ679128">
    <property type="protein sequence ID" value="PTB79291.1"/>
    <property type="molecule type" value="Genomic_DNA"/>
</dbReference>
<dbReference type="AlphaFoldDB" id="A0A2T4CCI7"/>
<keyword evidence="2" id="KW-1185">Reference proteome</keyword>
<dbReference type="Proteomes" id="UP000240760">
    <property type="component" value="Unassembled WGS sequence"/>
</dbReference>
<reference evidence="1 2" key="1">
    <citation type="submission" date="2016-07" db="EMBL/GenBank/DDBJ databases">
        <title>Multiple horizontal gene transfer events from other fungi enriched the ability of initially mycotrophic Trichoderma (Ascomycota) to feed on dead plant biomass.</title>
        <authorList>
            <consortium name="DOE Joint Genome Institute"/>
            <person name="Aerts A."/>
            <person name="Atanasova L."/>
            <person name="Chenthamara K."/>
            <person name="Zhang J."/>
            <person name="Grujic M."/>
            <person name="Henrissat B."/>
            <person name="Kuo A."/>
            <person name="Salamov A."/>
            <person name="Lipzen A."/>
            <person name="Labutti K."/>
            <person name="Barry K."/>
            <person name="Miao Y."/>
            <person name="Rahimi M.J."/>
            <person name="Shen Q."/>
            <person name="Grigoriev I.V."/>
            <person name="Kubicek C.P."/>
            <person name="Druzhinina I.S."/>
        </authorList>
    </citation>
    <scope>NUCLEOTIDE SEQUENCE [LARGE SCALE GENOMIC DNA]</scope>
    <source>
        <strain evidence="1 2">ATCC 18648</strain>
    </source>
</reference>